<dbReference type="PANTHER" id="PTHR45688">
    <property type="match status" value="1"/>
</dbReference>
<protein>
    <recommendedName>
        <fullName evidence="6">Aspartate aminotransferase family protein</fullName>
    </recommendedName>
</protein>
<dbReference type="Gene3D" id="3.40.640.10">
    <property type="entry name" value="Type I PLP-dependent aspartate aminotransferase-like (Major domain)"/>
    <property type="match status" value="1"/>
</dbReference>
<sequence>MVSSNANELLPQTVEGWLELDKKYRIKGRYPISQVLVRGEGVRVWDADGKGYIDFESGQVCASTGHCHPAYTKAITDQAGILVQTGSGYTDPPRILLAQKLASIMPGNLSRSYFACTGSEATEAAIRLAKIYTGRTEVVALTRGYHGMTHASLAATGLGGKFKSVPGSGLAGFVHIPAPYTYRSPYKDDENNMAAFRQGLEAINWTTTGRPAAIILEVVMSVAGMIIPSKEYVQAVREWCTRTGTLMIIDEAQSGVGRTGKWFAIEHFDVIPDIITTSKSLGGGVPLCGVTTTPEIADVVAEKGYHQSSSHTDDPFLAAVGLANIEILEKENLVENAAVIGQYLKDSFERFQQEHEILGDVRGLGLMIGLEIVIDKASKAASPLHACAISEYCRAHGLLLGHRPSGAVSGNNIRILPPLTLTREEADEALAIMKKAFVHAEKTVRAEAQNGTAWI</sequence>
<dbReference type="InterPro" id="IPR015421">
    <property type="entry name" value="PyrdxlP-dep_Trfase_major"/>
</dbReference>
<dbReference type="PROSITE" id="PS00600">
    <property type="entry name" value="AA_TRANSFER_CLASS_3"/>
    <property type="match status" value="1"/>
</dbReference>
<dbReference type="GO" id="GO:0005739">
    <property type="term" value="C:mitochondrion"/>
    <property type="evidence" value="ECO:0007669"/>
    <property type="project" value="TreeGrafter"/>
</dbReference>
<keyword evidence="2 3" id="KW-0663">Pyridoxal phosphate</keyword>
<dbReference type="InterPro" id="IPR005814">
    <property type="entry name" value="Aminotrans_3"/>
</dbReference>
<evidence type="ECO:0000256" key="1">
    <source>
        <dbReference type="ARBA" id="ARBA00008954"/>
    </source>
</evidence>
<dbReference type="SUPFAM" id="SSF53383">
    <property type="entry name" value="PLP-dependent transferases"/>
    <property type="match status" value="1"/>
</dbReference>
<keyword evidence="5" id="KW-1185">Reference proteome</keyword>
<dbReference type="InterPro" id="IPR015424">
    <property type="entry name" value="PyrdxlP-dep_Trfase"/>
</dbReference>
<dbReference type="GO" id="GO:0030170">
    <property type="term" value="F:pyridoxal phosphate binding"/>
    <property type="evidence" value="ECO:0007669"/>
    <property type="project" value="InterPro"/>
</dbReference>
<comment type="similarity">
    <text evidence="1 3">Belongs to the class-III pyridoxal-phosphate-dependent aminotransferase family.</text>
</comment>
<evidence type="ECO:0000313" key="5">
    <source>
        <dbReference type="Proteomes" id="UP000696573"/>
    </source>
</evidence>
<dbReference type="PANTHER" id="PTHR45688:SF13">
    <property type="entry name" value="ALANINE--GLYOXYLATE AMINOTRANSFERASE 2-LIKE"/>
    <property type="match status" value="1"/>
</dbReference>
<evidence type="ECO:0000313" key="4">
    <source>
        <dbReference type="EMBL" id="CAH0023718.1"/>
    </source>
</evidence>
<comment type="caution">
    <text evidence="4">The sequence shown here is derived from an EMBL/GenBank/DDBJ whole genome shotgun (WGS) entry which is preliminary data.</text>
</comment>
<gene>
    <name evidence="4" type="ORF">CRHIZ90672A_00000127</name>
</gene>
<evidence type="ECO:0008006" key="6">
    <source>
        <dbReference type="Google" id="ProtNLM"/>
    </source>
</evidence>
<dbReference type="Pfam" id="PF00202">
    <property type="entry name" value="Aminotran_3"/>
    <property type="match status" value="1"/>
</dbReference>
<evidence type="ECO:0000256" key="2">
    <source>
        <dbReference type="ARBA" id="ARBA00022898"/>
    </source>
</evidence>
<dbReference type="Gene3D" id="3.90.1150.10">
    <property type="entry name" value="Aspartate Aminotransferase, domain 1"/>
    <property type="match status" value="1"/>
</dbReference>
<name>A0A9N9VEM7_9HYPO</name>
<dbReference type="InterPro" id="IPR049704">
    <property type="entry name" value="Aminotrans_3_PPA_site"/>
</dbReference>
<dbReference type="GO" id="GO:0008483">
    <property type="term" value="F:transaminase activity"/>
    <property type="evidence" value="ECO:0007669"/>
    <property type="project" value="InterPro"/>
</dbReference>
<evidence type="ECO:0000256" key="3">
    <source>
        <dbReference type="RuleBase" id="RU003560"/>
    </source>
</evidence>
<dbReference type="PIRSF" id="PIRSF000521">
    <property type="entry name" value="Transaminase_4ab_Lys_Orn"/>
    <property type="match status" value="1"/>
</dbReference>
<dbReference type="InterPro" id="IPR015422">
    <property type="entry name" value="PyrdxlP-dep_Trfase_small"/>
</dbReference>
<dbReference type="CDD" id="cd00610">
    <property type="entry name" value="OAT_like"/>
    <property type="match status" value="1"/>
</dbReference>
<dbReference type="OrthoDB" id="5419315at2759"/>
<dbReference type="AlphaFoldDB" id="A0A9N9VEM7"/>
<proteinExistence type="inferred from homology"/>
<accession>A0A9N9VEM7</accession>
<dbReference type="EMBL" id="CABFNQ020000694">
    <property type="protein sequence ID" value="CAH0023718.1"/>
    <property type="molecule type" value="Genomic_DNA"/>
</dbReference>
<reference evidence="4" key="1">
    <citation type="submission" date="2021-10" db="EMBL/GenBank/DDBJ databases">
        <authorList>
            <person name="Piombo E."/>
        </authorList>
    </citation>
    <scope>NUCLEOTIDE SEQUENCE</scope>
</reference>
<organism evidence="4 5">
    <name type="scientific">Clonostachys rhizophaga</name>
    <dbReference type="NCBI Taxonomy" id="160324"/>
    <lineage>
        <taxon>Eukaryota</taxon>
        <taxon>Fungi</taxon>
        <taxon>Dikarya</taxon>
        <taxon>Ascomycota</taxon>
        <taxon>Pezizomycotina</taxon>
        <taxon>Sordariomycetes</taxon>
        <taxon>Hypocreomycetidae</taxon>
        <taxon>Hypocreales</taxon>
        <taxon>Bionectriaceae</taxon>
        <taxon>Clonostachys</taxon>
    </lineage>
</organism>
<dbReference type="Proteomes" id="UP000696573">
    <property type="component" value="Unassembled WGS sequence"/>
</dbReference>